<organism evidence="2 3">
    <name type="scientific">Halosimplex pelagicum</name>
    <dbReference type="NCBI Taxonomy" id="869886"/>
    <lineage>
        <taxon>Archaea</taxon>
        <taxon>Methanobacteriati</taxon>
        <taxon>Methanobacteriota</taxon>
        <taxon>Stenosarchaea group</taxon>
        <taxon>Halobacteria</taxon>
        <taxon>Halobacteriales</taxon>
        <taxon>Haloarculaceae</taxon>
        <taxon>Halosimplex</taxon>
    </lineage>
</organism>
<sequence length="332" mass="36269">MTETDSPNQQSLDAFQAESSDTAGEQQNQSTPTQTESTSSNTSPLTELYEVLTKASEDRLPAAAQDLAISNTIEPDSRRHTTKDLPDGVPALPFEIGQWELAVSNSERVIYATSGDAYDYRWGEGGALCGMEVYLNNRGANKDGKYHRRVSTVVGFENGDQIQRKSVDSKDDLISVRGHNVGENDGDYGYGSGTKTRAETAEEAIIELLLHLHHNPGPFGRYVETEPTTDWSLHKLSPRSVTWTADGPTQIDDDTLRLSLHDDKLSIKSNDEDQPAHMRSCYNLPTLESISDSLVVEQGKIHEFETPAAAITAANDLLSDSPGESITAGQVE</sequence>
<gene>
    <name evidence="2" type="ORF">HZS54_11165</name>
</gene>
<dbReference type="GeneID" id="56083156"/>
<feature type="compositionally biased region" description="Low complexity" evidence="1">
    <location>
        <begin position="25"/>
        <end position="44"/>
    </location>
</feature>
<keyword evidence="3" id="KW-1185">Reference proteome</keyword>
<dbReference type="OrthoDB" id="346050at2157"/>
<protein>
    <submittedName>
        <fullName evidence="2">Uncharacterized protein</fullName>
    </submittedName>
</protein>
<dbReference type="Proteomes" id="UP000509346">
    <property type="component" value="Chromosome"/>
</dbReference>
<dbReference type="RefSeq" id="WP_179922596.1">
    <property type="nucleotide sequence ID" value="NZ_CP058909.1"/>
</dbReference>
<dbReference type="AlphaFoldDB" id="A0A7D5T579"/>
<accession>A0A7D5T579</accession>
<evidence type="ECO:0000313" key="2">
    <source>
        <dbReference type="EMBL" id="QLH82128.1"/>
    </source>
</evidence>
<evidence type="ECO:0000313" key="3">
    <source>
        <dbReference type="Proteomes" id="UP000509346"/>
    </source>
</evidence>
<reference evidence="2 3" key="1">
    <citation type="submission" date="2020-07" db="EMBL/GenBank/DDBJ databases">
        <title>Halosimplex litoreum sp. nov. and Halosimplex rubrum sp. nov., isolated from different salt environments.</title>
        <authorList>
            <person name="Cui H."/>
        </authorList>
    </citation>
    <scope>NUCLEOTIDE SEQUENCE [LARGE SCALE GENOMIC DNA]</scope>
    <source>
        <strain evidence="2 3">R2</strain>
    </source>
</reference>
<dbReference type="KEGG" id="hpel:HZS54_11165"/>
<name>A0A7D5T579_9EURY</name>
<dbReference type="EMBL" id="CP058909">
    <property type="protein sequence ID" value="QLH82128.1"/>
    <property type="molecule type" value="Genomic_DNA"/>
</dbReference>
<evidence type="ECO:0000256" key="1">
    <source>
        <dbReference type="SAM" id="MobiDB-lite"/>
    </source>
</evidence>
<feature type="region of interest" description="Disordered" evidence="1">
    <location>
        <begin position="1"/>
        <end position="47"/>
    </location>
</feature>
<feature type="compositionally biased region" description="Polar residues" evidence="1">
    <location>
        <begin position="1"/>
        <end position="24"/>
    </location>
</feature>
<proteinExistence type="predicted"/>